<reference evidence="2 3" key="1">
    <citation type="submission" date="2023-08" db="EMBL/GenBank/DDBJ databases">
        <title>Helicovermis profunda gen. nov., sp. nov., a novel mesophilic, fermentative bacterium within the Bacillota from a deep-sea hydrothermal vent chimney.</title>
        <authorList>
            <person name="Miyazaki U."/>
            <person name="Mizutani D."/>
            <person name="Hashimoto Y."/>
            <person name="Tame A."/>
            <person name="Sawayama S."/>
            <person name="Miyazaki J."/>
            <person name="Takai K."/>
            <person name="Nakagawa S."/>
        </authorList>
    </citation>
    <scope>NUCLEOTIDE SEQUENCE [LARGE SCALE GENOMIC DNA]</scope>
    <source>
        <strain evidence="2 3">S502</strain>
    </source>
</reference>
<organism evidence="2 3">
    <name type="scientific">Helicovermis profundi</name>
    <dbReference type="NCBI Taxonomy" id="3065157"/>
    <lineage>
        <taxon>Bacteria</taxon>
        <taxon>Bacillati</taxon>
        <taxon>Bacillota</taxon>
        <taxon>Clostridia</taxon>
        <taxon>Helicovermis</taxon>
    </lineage>
</organism>
<name>A0AAU9E5D6_9FIRM</name>
<dbReference type="AlphaFoldDB" id="A0AAU9E5D6"/>
<dbReference type="KEGG" id="hprf:HLPR_08590"/>
<dbReference type="RefSeq" id="WP_338536843.1">
    <property type="nucleotide sequence ID" value="NZ_AP028654.1"/>
</dbReference>
<dbReference type="EMBL" id="AP028654">
    <property type="protein sequence ID" value="BEP28528.1"/>
    <property type="molecule type" value="Genomic_DNA"/>
</dbReference>
<evidence type="ECO:0000313" key="3">
    <source>
        <dbReference type="Proteomes" id="UP001321786"/>
    </source>
</evidence>
<dbReference type="Gene3D" id="3.30.420.130">
    <property type="entry name" value="Dinitrogenase iron-molybdenum cofactor biosynthesis domain"/>
    <property type="match status" value="1"/>
</dbReference>
<proteinExistence type="predicted"/>
<dbReference type="InterPro" id="IPR003731">
    <property type="entry name" value="Di-Nase_FeMo-co_biosynth"/>
</dbReference>
<dbReference type="SUPFAM" id="SSF53146">
    <property type="entry name" value="Nitrogenase accessory factor-like"/>
    <property type="match status" value="1"/>
</dbReference>
<evidence type="ECO:0000259" key="1">
    <source>
        <dbReference type="Pfam" id="PF02579"/>
    </source>
</evidence>
<dbReference type="Proteomes" id="UP001321786">
    <property type="component" value="Chromosome"/>
</dbReference>
<dbReference type="InterPro" id="IPR036105">
    <property type="entry name" value="DiNase_FeMo-co_biosyn_sf"/>
</dbReference>
<protein>
    <recommendedName>
        <fullName evidence="1">Dinitrogenase iron-molybdenum cofactor biosynthesis domain-containing protein</fullName>
    </recommendedName>
</protein>
<evidence type="ECO:0000313" key="2">
    <source>
        <dbReference type="EMBL" id="BEP28528.1"/>
    </source>
</evidence>
<sequence length="135" mass="15457">MLIACATDNGTEFCIRHFGDAIYYDIYEIDSNSIVFINRIENTTEEEKKHADPNKAKGILSILKKENINIAITKVFGPNIKRISKKLLPVISENILIEESLNELQKNYDLLLNILSKSNHSYFDLLSNKEVILNE</sequence>
<keyword evidence="3" id="KW-1185">Reference proteome</keyword>
<accession>A0AAU9E5D6</accession>
<gene>
    <name evidence="2" type="ORF">HLPR_08590</name>
</gene>
<dbReference type="Pfam" id="PF02579">
    <property type="entry name" value="Nitro_FeMo-Co"/>
    <property type="match status" value="1"/>
</dbReference>
<feature type="domain" description="Dinitrogenase iron-molybdenum cofactor biosynthesis" evidence="1">
    <location>
        <begin position="16"/>
        <end position="106"/>
    </location>
</feature>